<dbReference type="EMBL" id="JADKFW010000021">
    <property type="protein sequence ID" value="MBK9719789.1"/>
    <property type="molecule type" value="Genomic_DNA"/>
</dbReference>
<organism evidence="16 17">
    <name type="scientific">Candidatus Defluviibacterium haderslevense</name>
    <dbReference type="NCBI Taxonomy" id="2981993"/>
    <lineage>
        <taxon>Bacteria</taxon>
        <taxon>Pseudomonadati</taxon>
        <taxon>Bacteroidota</taxon>
        <taxon>Saprospiria</taxon>
        <taxon>Saprospirales</taxon>
        <taxon>Saprospiraceae</taxon>
        <taxon>Candidatus Defluviibacterium</taxon>
    </lineage>
</organism>
<dbReference type="Proteomes" id="UP000808349">
    <property type="component" value="Unassembled WGS sequence"/>
</dbReference>
<gene>
    <name evidence="16" type="ORF">IPO85_20190</name>
</gene>
<evidence type="ECO:0000256" key="7">
    <source>
        <dbReference type="ARBA" id="ARBA00038437"/>
    </source>
</evidence>
<protein>
    <recommendedName>
        <fullName evidence="9">DEAD-box ATP-dependent RNA helicase RhpA</fullName>
        <ecNumber evidence="1">3.6.4.13</ecNumber>
    </recommendedName>
</protein>
<dbReference type="PANTHER" id="PTHR47959">
    <property type="entry name" value="ATP-DEPENDENT RNA HELICASE RHLE-RELATED"/>
    <property type="match status" value="1"/>
</dbReference>
<dbReference type="GO" id="GO:0003676">
    <property type="term" value="F:nucleic acid binding"/>
    <property type="evidence" value="ECO:0007669"/>
    <property type="project" value="InterPro"/>
</dbReference>
<dbReference type="PROSITE" id="PS51194">
    <property type="entry name" value="HELICASE_CTER"/>
    <property type="match status" value="1"/>
</dbReference>
<evidence type="ECO:0000313" key="17">
    <source>
        <dbReference type="Proteomes" id="UP000808349"/>
    </source>
</evidence>
<dbReference type="Gene3D" id="3.40.50.300">
    <property type="entry name" value="P-loop containing nucleotide triphosphate hydrolases"/>
    <property type="match status" value="2"/>
</dbReference>
<evidence type="ECO:0000256" key="9">
    <source>
        <dbReference type="ARBA" id="ARBA00074363"/>
    </source>
</evidence>
<dbReference type="PROSITE" id="PS00039">
    <property type="entry name" value="DEAD_ATP_HELICASE"/>
    <property type="match status" value="1"/>
</dbReference>
<feature type="domain" description="DEAD-box RNA helicase Q" evidence="15">
    <location>
        <begin position="1"/>
        <end position="29"/>
    </location>
</feature>
<evidence type="ECO:0000256" key="12">
    <source>
        <dbReference type="SAM" id="MobiDB-lite"/>
    </source>
</evidence>
<evidence type="ECO:0000256" key="1">
    <source>
        <dbReference type="ARBA" id="ARBA00012552"/>
    </source>
</evidence>
<keyword evidence="3 11" id="KW-0547">Nucleotide-binding</keyword>
<dbReference type="CDD" id="cd00268">
    <property type="entry name" value="DEADc"/>
    <property type="match status" value="1"/>
</dbReference>
<comment type="catalytic activity">
    <reaction evidence="8">
        <text>ATP + H2O = ADP + phosphate + H(+)</text>
        <dbReference type="Rhea" id="RHEA:13065"/>
        <dbReference type="ChEBI" id="CHEBI:15377"/>
        <dbReference type="ChEBI" id="CHEBI:15378"/>
        <dbReference type="ChEBI" id="CHEBI:30616"/>
        <dbReference type="ChEBI" id="CHEBI:43474"/>
        <dbReference type="ChEBI" id="CHEBI:456216"/>
        <dbReference type="EC" id="3.6.4.13"/>
    </reaction>
</comment>
<keyword evidence="6 11" id="KW-0067">ATP-binding</keyword>
<feature type="compositionally biased region" description="Basic residues" evidence="12">
    <location>
        <begin position="408"/>
        <end position="417"/>
    </location>
</feature>
<dbReference type="GO" id="GO:0009266">
    <property type="term" value="P:response to temperature stimulus"/>
    <property type="evidence" value="ECO:0007669"/>
    <property type="project" value="UniProtKB-ARBA"/>
</dbReference>
<dbReference type="SMART" id="SM00490">
    <property type="entry name" value="HELICc"/>
    <property type="match status" value="1"/>
</dbReference>
<name>A0A9D7SD89_9BACT</name>
<feature type="domain" description="Helicase C-terminal" evidence="14">
    <location>
        <begin position="218"/>
        <end position="383"/>
    </location>
</feature>
<feature type="short sequence motif" description="Q motif" evidence="10">
    <location>
        <begin position="1"/>
        <end position="29"/>
    </location>
</feature>
<dbReference type="InterPro" id="IPR001650">
    <property type="entry name" value="Helicase_C-like"/>
</dbReference>
<evidence type="ECO:0000256" key="8">
    <source>
        <dbReference type="ARBA" id="ARBA00047984"/>
    </source>
</evidence>
<dbReference type="InterPro" id="IPR014014">
    <property type="entry name" value="RNA_helicase_DEAD_Q_motif"/>
</dbReference>
<dbReference type="SMART" id="SM00487">
    <property type="entry name" value="DEXDc"/>
    <property type="match status" value="1"/>
</dbReference>
<evidence type="ECO:0000256" key="10">
    <source>
        <dbReference type="PROSITE-ProRule" id="PRU00552"/>
    </source>
</evidence>
<dbReference type="InterPro" id="IPR011545">
    <property type="entry name" value="DEAD/DEAH_box_helicase_dom"/>
</dbReference>
<sequence length="425" mass="47597">MQFQDLHIIDPILKSLEEEGYSIPTPIQLKAIPIGLQGTDLLACAQTGTGKTAAFAIPILQLLSQSPHNLKKRSIRSLIITPTRELAIQINESFKSYGRHLPLRSTVIFGGVNQGQQTEALRNGVDILIATPGRLIDLMNQGHLTLQHVEILVLDEADRMLDMGFINDVKKIIASVPKKRQTLFFSATMPDEIVKLSSNILHKPIKIEVTPVSSTADTIQQFIYFVDKGNKNKLLIEILKNKDIKTVLVFTRTKHGADKVVKVLHTNNIKAEAIHGNKAQNARQRALTNFKAQTTRVLVATDIAARGIDVDDLEYVINYEIPNISETYVHRIGRTGRAGAKGTAYSFCDAEEKPFLKDIEKLISKKLPVIENHPFPLLIHNPVKAAPVQRPPRKKVDEQGKPIDRRLNRQKRDKRRYGNSIVANK</sequence>
<feature type="domain" description="Helicase ATP-binding" evidence="13">
    <location>
        <begin position="32"/>
        <end position="207"/>
    </location>
</feature>
<dbReference type="GO" id="GO:0016787">
    <property type="term" value="F:hydrolase activity"/>
    <property type="evidence" value="ECO:0007669"/>
    <property type="project" value="UniProtKB-KW"/>
</dbReference>
<evidence type="ECO:0000259" key="13">
    <source>
        <dbReference type="PROSITE" id="PS51192"/>
    </source>
</evidence>
<evidence type="ECO:0000256" key="11">
    <source>
        <dbReference type="RuleBase" id="RU000492"/>
    </source>
</evidence>
<evidence type="ECO:0000256" key="4">
    <source>
        <dbReference type="ARBA" id="ARBA00022801"/>
    </source>
</evidence>
<evidence type="ECO:0000313" key="16">
    <source>
        <dbReference type="EMBL" id="MBK9719789.1"/>
    </source>
</evidence>
<accession>A0A9D7SD89</accession>
<keyword evidence="4 11" id="KW-0378">Hydrolase</keyword>
<dbReference type="FunFam" id="3.40.50.300:FF:000108">
    <property type="entry name" value="ATP-dependent RNA helicase RhlE"/>
    <property type="match status" value="1"/>
</dbReference>
<proteinExistence type="inferred from homology"/>
<evidence type="ECO:0000259" key="14">
    <source>
        <dbReference type="PROSITE" id="PS51194"/>
    </source>
</evidence>
<dbReference type="Pfam" id="PF00270">
    <property type="entry name" value="DEAD"/>
    <property type="match status" value="1"/>
</dbReference>
<dbReference type="GO" id="GO:0042255">
    <property type="term" value="P:ribosome assembly"/>
    <property type="evidence" value="ECO:0007669"/>
    <property type="project" value="UniProtKB-ARBA"/>
</dbReference>
<dbReference type="EC" id="3.6.4.13" evidence="1"/>
<dbReference type="CDD" id="cd18787">
    <property type="entry name" value="SF2_C_DEAD"/>
    <property type="match status" value="1"/>
</dbReference>
<comment type="similarity">
    <text evidence="7 11">Belongs to the DEAD box helicase family.</text>
</comment>
<dbReference type="InterPro" id="IPR044742">
    <property type="entry name" value="DEAD/DEAH_RhlB"/>
</dbReference>
<feature type="region of interest" description="Disordered" evidence="12">
    <location>
        <begin position="386"/>
        <end position="425"/>
    </location>
</feature>
<dbReference type="SUPFAM" id="SSF52540">
    <property type="entry name" value="P-loop containing nucleoside triphosphate hydrolases"/>
    <property type="match status" value="1"/>
</dbReference>
<dbReference type="PROSITE" id="PS51192">
    <property type="entry name" value="HELICASE_ATP_BIND_1"/>
    <property type="match status" value="1"/>
</dbReference>
<dbReference type="InterPro" id="IPR050079">
    <property type="entry name" value="DEAD_box_RNA_helicase"/>
</dbReference>
<dbReference type="GO" id="GO:0005829">
    <property type="term" value="C:cytosol"/>
    <property type="evidence" value="ECO:0007669"/>
    <property type="project" value="TreeGrafter"/>
</dbReference>
<dbReference type="GO" id="GO:0003724">
    <property type="term" value="F:RNA helicase activity"/>
    <property type="evidence" value="ECO:0007669"/>
    <property type="project" value="UniProtKB-EC"/>
</dbReference>
<evidence type="ECO:0000256" key="2">
    <source>
        <dbReference type="ARBA" id="ARBA00022490"/>
    </source>
</evidence>
<evidence type="ECO:0000256" key="6">
    <source>
        <dbReference type="ARBA" id="ARBA00022840"/>
    </source>
</evidence>
<comment type="caution">
    <text evidence="16">The sequence shown here is derived from an EMBL/GenBank/DDBJ whole genome shotgun (WGS) entry which is preliminary data.</text>
</comment>
<keyword evidence="2" id="KW-0963">Cytoplasm</keyword>
<dbReference type="PROSITE" id="PS51195">
    <property type="entry name" value="Q_MOTIF"/>
    <property type="match status" value="1"/>
</dbReference>
<dbReference type="InterPro" id="IPR000629">
    <property type="entry name" value="RNA-helicase_DEAD-box_CS"/>
</dbReference>
<feature type="compositionally biased region" description="Basic and acidic residues" evidence="12">
    <location>
        <begin position="394"/>
        <end position="407"/>
    </location>
</feature>
<dbReference type="InterPro" id="IPR027417">
    <property type="entry name" value="P-loop_NTPase"/>
</dbReference>
<dbReference type="GO" id="GO:0005524">
    <property type="term" value="F:ATP binding"/>
    <property type="evidence" value="ECO:0007669"/>
    <property type="project" value="UniProtKB-KW"/>
</dbReference>
<dbReference type="PANTHER" id="PTHR47959:SF13">
    <property type="entry name" value="ATP-DEPENDENT RNA HELICASE RHLE"/>
    <property type="match status" value="1"/>
</dbReference>
<dbReference type="Pfam" id="PF00271">
    <property type="entry name" value="Helicase_C"/>
    <property type="match status" value="1"/>
</dbReference>
<evidence type="ECO:0000259" key="15">
    <source>
        <dbReference type="PROSITE" id="PS51195"/>
    </source>
</evidence>
<keyword evidence="5 11" id="KW-0347">Helicase</keyword>
<reference evidence="16 17" key="1">
    <citation type="submission" date="2020-10" db="EMBL/GenBank/DDBJ databases">
        <title>Connecting structure to function with the recovery of over 1000 high-quality activated sludge metagenome-assembled genomes encoding full-length rRNA genes using long-read sequencing.</title>
        <authorList>
            <person name="Singleton C.M."/>
            <person name="Petriglieri F."/>
            <person name="Kristensen J.M."/>
            <person name="Kirkegaard R.H."/>
            <person name="Michaelsen T.Y."/>
            <person name="Andersen M.H."/>
            <person name="Karst S.M."/>
            <person name="Dueholm M.S."/>
            <person name="Nielsen P.H."/>
            <person name="Albertsen M."/>
        </authorList>
    </citation>
    <scope>NUCLEOTIDE SEQUENCE [LARGE SCALE GENOMIC DNA]</scope>
    <source>
        <strain evidence="16">Ribe_18-Q3-R11-54_BAT3C.373</strain>
    </source>
</reference>
<dbReference type="AlphaFoldDB" id="A0A9D7SD89"/>
<evidence type="ECO:0000256" key="5">
    <source>
        <dbReference type="ARBA" id="ARBA00022806"/>
    </source>
</evidence>
<evidence type="ECO:0000256" key="3">
    <source>
        <dbReference type="ARBA" id="ARBA00022741"/>
    </source>
</evidence>
<dbReference type="InterPro" id="IPR014001">
    <property type="entry name" value="Helicase_ATP-bd"/>
</dbReference>